<evidence type="ECO:0000313" key="2">
    <source>
        <dbReference type="Proteomes" id="UP000801492"/>
    </source>
</evidence>
<reference evidence="1" key="1">
    <citation type="submission" date="2019-08" db="EMBL/GenBank/DDBJ databases">
        <title>The genome of the North American firefly Photinus pyralis.</title>
        <authorList>
            <consortium name="Photinus pyralis genome working group"/>
            <person name="Fallon T.R."/>
            <person name="Sander Lower S.E."/>
            <person name="Weng J.-K."/>
        </authorList>
    </citation>
    <scope>NUCLEOTIDE SEQUENCE</scope>
    <source>
        <strain evidence="1">TRF0915ILg1</strain>
        <tissue evidence="1">Whole body</tissue>
    </source>
</reference>
<evidence type="ECO:0000313" key="1">
    <source>
        <dbReference type="EMBL" id="KAF2890013.1"/>
    </source>
</evidence>
<dbReference type="EMBL" id="VTPC01059475">
    <property type="protein sequence ID" value="KAF2890013.1"/>
    <property type="molecule type" value="Genomic_DNA"/>
</dbReference>
<accession>A0A8K0CSS7</accession>
<gene>
    <name evidence="1" type="ORF">ILUMI_16160</name>
</gene>
<organism evidence="1 2">
    <name type="scientific">Ignelater luminosus</name>
    <name type="common">Cucubano</name>
    <name type="synonym">Pyrophorus luminosus</name>
    <dbReference type="NCBI Taxonomy" id="2038154"/>
    <lineage>
        <taxon>Eukaryota</taxon>
        <taxon>Metazoa</taxon>
        <taxon>Ecdysozoa</taxon>
        <taxon>Arthropoda</taxon>
        <taxon>Hexapoda</taxon>
        <taxon>Insecta</taxon>
        <taxon>Pterygota</taxon>
        <taxon>Neoptera</taxon>
        <taxon>Endopterygota</taxon>
        <taxon>Coleoptera</taxon>
        <taxon>Polyphaga</taxon>
        <taxon>Elateriformia</taxon>
        <taxon>Elateroidea</taxon>
        <taxon>Elateridae</taxon>
        <taxon>Agrypninae</taxon>
        <taxon>Pyrophorini</taxon>
        <taxon>Ignelater</taxon>
    </lineage>
</organism>
<protein>
    <submittedName>
        <fullName evidence="1">Uncharacterized protein</fullName>
    </submittedName>
</protein>
<keyword evidence="2" id="KW-1185">Reference proteome</keyword>
<sequence>MFQAMAVSDAVYFSNWYSHYFPSLKVPLLLILQNSQNAIVLKAGGLVAINAGTIVNVSTQVGMVSVFSSERITAEVIRFEAINNL</sequence>
<name>A0A8K0CSS7_IGNLU</name>
<dbReference type="AlphaFoldDB" id="A0A8K0CSS7"/>
<proteinExistence type="predicted"/>
<comment type="caution">
    <text evidence="1">The sequence shown here is derived from an EMBL/GenBank/DDBJ whole genome shotgun (WGS) entry which is preliminary data.</text>
</comment>
<dbReference type="Proteomes" id="UP000801492">
    <property type="component" value="Unassembled WGS sequence"/>
</dbReference>